<dbReference type="EMBL" id="LBQX01000017">
    <property type="protein sequence ID" value="KKP86662.1"/>
    <property type="molecule type" value="Genomic_DNA"/>
</dbReference>
<dbReference type="GO" id="GO:0005840">
    <property type="term" value="C:ribosome"/>
    <property type="evidence" value="ECO:0007669"/>
    <property type="project" value="UniProtKB-KW"/>
</dbReference>
<dbReference type="InterPro" id="IPR001854">
    <property type="entry name" value="Ribosomal_uL29"/>
</dbReference>
<evidence type="ECO:0000256" key="4">
    <source>
        <dbReference type="ARBA" id="ARBA00035204"/>
    </source>
</evidence>
<name>A0A0G0G4M4_9BACT</name>
<comment type="similarity">
    <text evidence="1 5">Belongs to the universal ribosomal protein uL29 family.</text>
</comment>
<dbReference type="SUPFAM" id="SSF46561">
    <property type="entry name" value="Ribosomal protein L29 (L29p)"/>
    <property type="match status" value="1"/>
</dbReference>
<accession>A0A0G0G4M4</accession>
<evidence type="ECO:0000256" key="5">
    <source>
        <dbReference type="HAMAP-Rule" id="MF_00374"/>
    </source>
</evidence>
<dbReference type="NCBIfam" id="TIGR00012">
    <property type="entry name" value="L29"/>
    <property type="match status" value="1"/>
</dbReference>
<evidence type="ECO:0000313" key="6">
    <source>
        <dbReference type="EMBL" id="KKP86662.1"/>
    </source>
</evidence>
<dbReference type="GO" id="GO:0003735">
    <property type="term" value="F:structural constituent of ribosome"/>
    <property type="evidence" value="ECO:0007669"/>
    <property type="project" value="InterPro"/>
</dbReference>
<evidence type="ECO:0000256" key="3">
    <source>
        <dbReference type="ARBA" id="ARBA00023274"/>
    </source>
</evidence>
<dbReference type="AlphaFoldDB" id="A0A0G0G4M4"/>
<evidence type="ECO:0000256" key="1">
    <source>
        <dbReference type="ARBA" id="ARBA00009254"/>
    </source>
</evidence>
<keyword evidence="3 5" id="KW-0687">Ribonucleoprotein</keyword>
<dbReference type="GO" id="GO:0006412">
    <property type="term" value="P:translation"/>
    <property type="evidence" value="ECO:0007669"/>
    <property type="project" value="UniProtKB-UniRule"/>
</dbReference>
<sequence>MKKDTNALRQKKVSELEKQASGIYEELLKLNLSKKSSPVKDTNVIFKKKKQLAVILTLITEKKELEKINKTK</sequence>
<dbReference type="Gene3D" id="1.10.287.310">
    <property type="match status" value="1"/>
</dbReference>
<gene>
    <name evidence="5" type="primary">rpmC</name>
    <name evidence="6" type="ORF">UR89_C0017G0017</name>
</gene>
<organism evidence="6 7">
    <name type="scientific">Candidatus Roizmanbacteria bacterium GW2011_GWA2_35_8</name>
    <dbReference type="NCBI Taxonomy" id="1618479"/>
    <lineage>
        <taxon>Bacteria</taxon>
        <taxon>Candidatus Roizmaniibacteriota</taxon>
    </lineage>
</organism>
<reference evidence="6 7" key="1">
    <citation type="journal article" date="2015" name="Nature">
        <title>rRNA introns, odd ribosomes, and small enigmatic genomes across a large radiation of phyla.</title>
        <authorList>
            <person name="Brown C.T."/>
            <person name="Hug L.A."/>
            <person name="Thomas B.C."/>
            <person name="Sharon I."/>
            <person name="Castelle C.J."/>
            <person name="Singh A."/>
            <person name="Wilkins M.J."/>
            <person name="Williams K.H."/>
            <person name="Banfield J.F."/>
        </authorList>
    </citation>
    <scope>NUCLEOTIDE SEQUENCE [LARGE SCALE GENOMIC DNA]</scope>
</reference>
<evidence type="ECO:0000256" key="2">
    <source>
        <dbReference type="ARBA" id="ARBA00022980"/>
    </source>
</evidence>
<dbReference type="Proteomes" id="UP000034536">
    <property type="component" value="Unassembled WGS sequence"/>
</dbReference>
<dbReference type="HAMAP" id="MF_00374">
    <property type="entry name" value="Ribosomal_uL29"/>
    <property type="match status" value="1"/>
</dbReference>
<keyword evidence="2 5" id="KW-0689">Ribosomal protein</keyword>
<dbReference type="InterPro" id="IPR036049">
    <property type="entry name" value="Ribosomal_uL29_sf"/>
</dbReference>
<dbReference type="Pfam" id="PF00831">
    <property type="entry name" value="Ribosomal_L29"/>
    <property type="match status" value="1"/>
</dbReference>
<comment type="caution">
    <text evidence="6">The sequence shown here is derived from an EMBL/GenBank/DDBJ whole genome shotgun (WGS) entry which is preliminary data.</text>
</comment>
<protein>
    <recommendedName>
        <fullName evidence="4 5">Large ribosomal subunit protein uL29</fullName>
    </recommendedName>
</protein>
<evidence type="ECO:0000313" key="7">
    <source>
        <dbReference type="Proteomes" id="UP000034536"/>
    </source>
</evidence>
<proteinExistence type="inferred from homology"/>
<dbReference type="GO" id="GO:1990904">
    <property type="term" value="C:ribonucleoprotein complex"/>
    <property type="evidence" value="ECO:0007669"/>
    <property type="project" value="UniProtKB-KW"/>
</dbReference>